<reference evidence="1 2" key="1">
    <citation type="submission" date="2023-03" db="EMBL/GenBank/DDBJ databases">
        <title>Isolation and description of six Streptomyces strains from soil environments, able to metabolize different microbial glucans.</title>
        <authorList>
            <person name="Widen T."/>
            <person name="Larsbrink J."/>
        </authorList>
    </citation>
    <scope>NUCLEOTIDE SEQUENCE [LARGE SCALE GENOMIC DNA]</scope>
    <source>
        <strain evidence="1 2">Alt2</strain>
    </source>
</reference>
<dbReference type="EMBL" id="CP120988">
    <property type="protein sequence ID" value="WLQ53964.1"/>
    <property type="molecule type" value="Genomic_DNA"/>
</dbReference>
<organism evidence="1 2">
    <name type="scientific">Streptomyces poriferorum</name>
    <dbReference type="NCBI Taxonomy" id="2798799"/>
    <lineage>
        <taxon>Bacteria</taxon>
        <taxon>Bacillati</taxon>
        <taxon>Actinomycetota</taxon>
        <taxon>Actinomycetes</taxon>
        <taxon>Kitasatosporales</taxon>
        <taxon>Streptomycetaceae</taxon>
        <taxon>Streptomyces</taxon>
    </lineage>
</organism>
<dbReference type="RefSeq" id="WP_306072460.1">
    <property type="nucleotide sequence ID" value="NZ_CP120988.1"/>
</dbReference>
<keyword evidence="2" id="KW-1185">Reference proteome</keyword>
<accession>A0ABY9IGB9</accession>
<dbReference type="Proteomes" id="UP001235744">
    <property type="component" value="Chromosome"/>
</dbReference>
<evidence type="ECO:0000313" key="2">
    <source>
        <dbReference type="Proteomes" id="UP001235744"/>
    </source>
</evidence>
<proteinExistence type="predicted"/>
<evidence type="ECO:0000313" key="1">
    <source>
        <dbReference type="EMBL" id="WLQ53964.1"/>
    </source>
</evidence>
<protein>
    <submittedName>
        <fullName evidence="1">Uncharacterized protein</fullName>
    </submittedName>
</protein>
<sequence>MAIGDCVFCGSRVSSQGEHALPRWFFARWEGQGPFTYYAGSKPIPKRNGNTQRDQLARVMLPVCGSNSPTNCNGWLNSTFEVAGKPQVRAVLNGLRPIAGAGVVAFVRWVVKTLLLHAHPLAMNSEIGHLDTASRSVLELPKSALTMIRNSGQFPEDLSLWMSVIDSDGAPVGLPDFDRAILPRVHRPDGAGGECGATTLGFSLPNHLMVSFQLIFHPLIDIVNPFESPGWATRLWPNPPADLDITAHPVLDAAGGHALTKWFVAGGLSIGLQPGERWPNGPTGKAFLALRSRDLGAMAAITTRLARPSY</sequence>
<gene>
    <name evidence="1" type="ORF">P8A19_00115</name>
</gene>
<name>A0ABY9IGB9_9ACTN</name>